<feature type="compositionally biased region" description="Basic and acidic residues" evidence="4">
    <location>
        <begin position="1970"/>
        <end position="1984"/>
    </location>
</feature>
<feature type="region of interest" description="Disordered" evidence="4">
    <location>
        <begin position="1911"/>
        <end position="1999"/>
    </location>
</feature>
<keyword evidence="6" id="KW-1185">Reference proteome</keyword>
<feature type="region of interest" description="Disordered" evidence="4">
    <location>
        <begin position="2384"/>
        <end position="2408"/>
    </location>
</feature>
<feature type="region of interest" description="Disordered" evidence="4">
    <location>
        <begin position="1697"/>
        <end position="1772"/>
    </location>
</feature>
<feature type="compositionally biased region" description="Basic and acidic residues" evidence="4">
    <location>
        <begin position="1934"/>
        <end position="1949"/>
    </location>
</feature>
<dbReference type="PANTHER" id="PTHR12607:SF12">
    <property type="entry name" value="APC-LIKE, ISOFORM A-RELATED"/>
    <property type="match status" value="1"/>
</dbReference>
<feature type="compositionally biased region" description="Polar residues" evidence="4">
    <location>
        <begin position="2832"/>
        <end position="2851"/>
    </location>
</feature>
<evidence type="ECO:0000313" key="6">
    <source>
        <dbReference type="Proteomes" id="UP001153714"/>
    </source>
</evidence>
<feature type="compositionally biased region" description="Pro residues" evidence="4">
    <location>
        <begin position="1302"/>
        <end position="1320"/>
    </location>
</feature>
<evidence type="ECO:0008006" key="7">
    <source>
        <dbReference type="Google" id="ProtNLM"/>
    </source>
</evidence>
<feature type="compositionally biased region" description="Polar residues" evidence="4">
    <location>
        <begin position="2491"/>
        <end position="2505"/>
    </location>
</feature>
<feature type="compositionally biased region" description="Low complexity" evidence="4">
    <location>
        <begin position="2147"/>
        <end position="2162"/>
    </location>
</feature>
<reference evidence="5" key="1">
    <citation type="submission" date="2021-12" db="EMBL/GenBank/DDBJ databases">
        <authorList>
            <person name="King R."/>
        </authorList>
    </citation>
    <scope>NUCLEOTIDE SEQUENCE</scope>
</reference>
<feature type="compositionally biased region" description="Low complexity" evidence="4">
    <location>
        <begin position="1600"/>
        <end position="1610"/>
    </location>
</feature>
<feature type="compositionally biased region" description="Polar residues" evidence="4">
    <location>
        <begin position="110"/>
        <end position="136"/>
    </location>
</feature>
<feature type="compositionally biased region" description="Polar residues" evidence="4">
    <location>
        <begin position="881"/>
        <end position="906"/>
    </location>
</feature>
<feature type="compositionally biased region" description="Polar residues" evidence="4">
    <location>
        <begin position="2780"/>
        <end position="2800"/>
    </location>
</feature>
<feature type="region of interest" description="Disordered" evidence="4">
    <location>
        <begin position="2491"/>
        <end position="2533"/>
    </location>
</feature>
<feature type="compositionally biased region" description="Low complexity" evidence="4">
    <location>
        <begin position="1752"/>
        <end position="1764"/>
    </location>
</feature>
<dbReference type="InterPro" id="IPR016024">
    <property type="entry name" value="ARM-type_fold"/>
</dbReference>
<dbReference type="InterPro" id="IPR000225">
    <property type="entry name" value="Armadillo"/>
</dbReference>
<dbReference type="Proteomes" id="UP001153714">
    <property type="component" value="Chromosome 17"/>
</dbReference>
<dbReference type="GO" id="GO:0001708">
    <property type="term" value="P:cell fate specification"/>
    <property type="evidence" value="ECO:0007669"/>
    <property type="project" value="TreeGrafter"/>
</dbReference>
<evidence type="ECO:0000256" key="2">
    <source>
        <dbReference type="ARBA" id="ARBA00022687"/>
    </source>
</evidence>
<feature type="region of interest" description="Disordered" evidence="4">
    <location>
        <begin position="1666"/>
        <end position="1685"/>
    </location>
</feature>
<reference evidence="5" key="2">
    <citation type="submission" date="2022-10" db="EMBL/GenBank/DDBJ databases">
        <authorList>
            <consortium name="ENA_rothamsted_submissions"/>
            <consortium name="culmorum"/>
            <person name="King R."/>
        </authorList>
    </citation>
    <scope>NUCLEOTIDE SEQUENCE</scope>
</reference>
<dbReference type="InterPro" id="IPR009223">
    <property type="entry name" value="APC_rpt"/>
</dbReference>
<dbReference type="InterPro" id="IPR041257">
    <property type="entry name" value="APC_rep"/>
</dbReference>
<feature type="compositionally biased region" description="Polar residues" evidence="4">
    <location>
        <begin position="2914"/>
        <end position="2931"/>
    </location>
</feature>
<evidence type="ECO:0000256" key="1">
    <source>
        <dbReference type="ARBA" id="ARBA00009051"/>
    </source>
</evidence>
<dbReference type="Pfam" id="PF05923">
    <property type="entry name" value="APC_r"/>
    <property type="match status" value="4"/>
</dbReference>
<feature type="region of interest" description="Disordered" evidence="4">
    <location>
        <begin position="326"/>
        <end position="345"/>
    </location>
</feature>
<evidence type="ECO:0000256" key="3">
    <source>
        <dbReference type="PROSITE-ProRule" id="PRU00259"/>
    </source>
</evidence>
<gene>
    <name evidence="5" type="ORF">DIATSA_LOCUS5339</name>
</gene>
<feature type="compositionally biased region" description="Polar residues" evidence="4">
    <location>
        <begin position="1204"/>
        <end position="1216"/>
    </location>
</feature>
<dbReference type="GO" id="GO:0007399">
    <property type="term" value="P:nervous system development"/>
    <property type="evidence" value="ECO:0007669"/>
    <property type="project" value="TreeGrafter"/>
</dbReference>
<feature type="compositionally biased region" description="Pro residues" evidence="4">
    <location>
        <begin position="1611"/>
        <end position="1628"/>
    </location>
</feature>
<feature type="region of interest" description="Disordered" evidence="4">
    <location>
        <begin position="1594"/>
        <end position="1657"/>
    </location>
</feature>
<feature type="compositionally biased region" description="Low complexity" evidence="4">
    <location>
        <begin position="1644"/>
        <end position="1655"/>
    </location>
</feature>
<evidence type="ECO:0000256" key="4">
    <source>
        <dbReference type="SAM" id="MobiDB-lite"/>
    </source>
</evidence>
<feature type="repeat" description="ARM" evidence="3">
    <location>
        <begin position="393"/>
        <end position="421"/>
    </location>
</feature>
<feature type="region of interest" description="Disordered" evidence="4">
    <location>
        <begin position="1438"/>
        <end position="1467"/>
    </location>
</feature>
<feature type="compositionally biased region" description="Basic and acidic residues" evidence="4">
    <location>
        <begin position="1104"/>
        <end position="1129"/>
    </location>
</feature>
<accession>A0A9N9WAW0</accession>
<dbReference type="PROSITE" id="PS50176">
    <property type="entry name" value="ARM_REPEAT"/>
    <property type="match status" value="1"/>
</dbReference>
<dbReference type="InterPro" id="IPR026818">
    <property type="entry name" value="Apc_fam"/>
</dbReference>
<feature type="region of interest" description="Disordered" evidence="4">
    <location>
        <begin position="63"/>
        <end position="92"/>
    </location>
</feature>
<dbReference type="Gene3D" id="1.25.10.10">
    <property type="entry name" value="Leucine-rich Repeat Variant"/>
    <property type="match status" value="1"/>
</dbReference>
<feature type="region of interest" description="Disordered" evidence="4">
    <location>
        <begin position="1092"/>
        <end position="1144"/>
    </location>
</feature>
<dbReference type="GO" id="GO:0008017">
    <property type="term" value="F:microtubule binding"/>
    <property type="evidence" value="ECO:0007669"/>
    <property type="project" value="TreeGrafter"/>
</dbReference>
<feature type="compositionally biased region" description="Basic and acidic residues" evidence="4">
    <location>
        <begin position="2884"/>
        <end position="2911"/>
    </location>
</feature>
<feature type="region of interest" description="Disordered" evidence="4">
    <location>
        <begin position="2147"/>
        <end position="2171"/>
    </location>
</feature>
<feature type="compositionally biased region" description="Polar residues" evidence="4">
    <location>
        <begin position="2680"/>
        <end position="2696"/>
    </location>
</feature>
<dbReference type="GO" id="GO:0007389">
    <property type="term" value="P:pattern specification process"/>
    <property type="evidence" value="ECO:0007669"/>
    <property type="project" value="TreeGrafter"/>
</dbReference>
<feature type="region of interest" description="Disordered" evidence="4">
    <location>
        <begin position="1286"/>
        <end position="1329"/>
    </location>
</feature>
<dbReference type="GO" id="GO:0090090">
    <property type="term" value="P:negative regulation of canonical Wnt signaling pathway"/>
    <property type="evidence" value="ECO:0007669"/>
    <property type="project" value="TreeGrafter"/>
</dbReference>
<evidence type="ECO:0000313" key="5">
    <source>
        <dbReference type="EMBL" id="CAG9787459.1"/>
    </source>
</evidence>
<dbReference type="EMBL" id="OU893348">
    <property type="protein sequence ID" value="CAG9787459.1"/>
    <property type="molecule type" value="Genomic_DNA"/>
</dbReference>
<feature type="region of interest" description="Disordered" evidence="4">
    <location>
        <begin position="218"/>
        <end position="283"/>
    </location>
</feature>
<dbReference type="FunFam" id="1.25.10.10:FF:000305">
    <property type="entry name" value="Adenomatous polyposis coli"/>
    <property type="match status" value="1"/>
</dbReference>
<dbReference type="GO" id="GO:0008013">
    <property type="term" value="F:beta-catenin binding"/>
    <property type="evidence" value="ECO:0007669"/>
    <property type="project" value="InterPro"/>
</dbReference>
<dbReference type="GO" id="GO:0007026">
    <property type="term" value="P:negative regulation of microtubule depolymerization"/>
    <property type="evidence" value="ECO:0007669"/>
    <property type="project" value="TreeGrafter"/>
</dbReference>
<dbReference type="InterPro" id="IPR011989">
    <property type="entry name" value="ARM-like"/>
</dbReference>
<feature type="compositionally biased region" description="Low complexity" evidence="4">
    <location>
        <begin position="2852"/>
        <end position="2870"/>
    </location>
</feature>
<dbReference type="GO" id="GO:0030877">
    <property type="term" value="C:beta-catenin destruction complex"/>
    <property type="evidence" value="ECO:0007669"/>
    <property type="project" value="TreeGrafter"/>
</dbReference>
<feature type="compositionally biased region" description="Basic and acidic residues" evidence="4">
    <location>
        <begin position="2626"/>
        <end position="2646"/>
    </location>
</feature>
<dbReference type="GO" id="GO:0016055">
    <property type="term" value="P:Wnt signaling pathway"/>
    <property type="evidence" value="ECO:0007669"/>
    <property type="project" value="UniProtKB-KW"/>
</dbReference>
<feature type="region of interest" description="Disordered" evidence="4">
    <location>
        <begin position="1202"/>
        <end position="1225"/>
    </location>
</feature>
<proteinExistence type="inferred from homology"/>
<organism evidence="5 6">
    <name type="scientific">Diatraea saccharalis</name>
    <name type="common">sugarcane borer</name>
    <dbReference type="NCBI Taxonomy" id="40085"/>
    <lineage>
        <taxon>Eukaryota</taxon>
        <taxon>Metazoa</taxon>
        <taxon>Ecdysozoa</taxon>
        <taxon>Arthropoda</taxon>
        <taxon>Hexapoda</taxon>
        <taxon>Insecta</taxon>
        <taxon>Pterygota</taxon>
        <taxon>Neoptera</taxon>
        <taxon>Endopterygota</taxon>
        <taxon>Lepidoptera</taxon>
        <taxon>Glossata</taxon>
        <taxon>Ditrysia</taxon>
        <taxon>Pyraloidea</taxon>
        <taxon>Crambidae</taxon>
        <taxon>Crambinae</taxon>
        <taxon>Diatraea</taxon>
    </lineage>
</organism>
<comment type="similarity">
    <text evidence="1">Belongs to the adenomatous polyposis coli (APC) family.</text>
</comment>
<dbReference type="SMART" id="SM00185">
    <property type="entry name" value="ARM"/>
    <property type="match status" value="7"/>
</dbReference>
<dbReference type="GO" id="GO:0016477">
    <property type="term" value="P:cell migration"/>
    <property type="evidence" value="ECO:0007669"/>
    <property type="project" value="TreeGrafter"/>
</dbReference>
<dbReference type="Pfam" id="PF00514">
    <property type="entry name" value="Arm"/>
    <property type="match status" value="1"/>
</dbReference>
<name>A0A9N9WAW0_9NEOP</name>
<feature type="compositionally biased region" description="Basic and acidic residues" evidence="4">
    <location>
        <begin position="1631"/>
        <end position="1643"/>
    </location>
</feature>
<dbReference type="PANTHER" id="PTHR12607">
    <property type="entry name" value="ADENOMATOUS POLYPOSIS COLI PROTEIN FAMILY"/>
    <property type="match status" value="1"/>
</dbReference>
<feature type="compositionally biased region" description="Pro residues" evidence="4">
    <location>
        <begin position="1445"/>
        <end position="1455"/>
    </location>
</feature>
<feature type="region of interest" description="Disordered" evidence="4">
    <location>
        <begin position="881"/>
        <end position="969"/>
    </location>
</feature>
<dbReference type="Pfam" id="PF18797">
    <property type="entry name" value="APC_rep"/>
    <property type="match status" value="1"/>
</dbReference>
<dbReference type="Pfam" id="PF05972">
    <property type="entry name" value="APC_15aa"/>
    <property type="match status" value="1"/>
</dbReference>
<keyword evidence="2" id="KW-0879">Wnt signaling pathway</keyword>
<feature type="compositionally biased region" description="Basic and acidic residues" evidence="4">
    <location>
        <begin position="2506"/>
        <end position="2526"/>
    </location>
</feature>
<dbReference type="GO" id="GO:0005881">
    <property type="term" value="C:cytoplasmic microtubule"/>
    <property type="evidence" value="ECO:0007669"/>
    <property type="project" value="TreeGrafter"/>
</dbReference>
<feature type="region of interest" description="Disordered" evidence="4">
    <location>
        <begin position="1484"/>
        <end position="1508"/>
    </location>
</feature>
<feature type="compositionally biased region" description="Polar residues" evidence="4">
    <location>
        <begin position="2729"/>
        <end position="2744"/>
    </location>
</feature>
<feature type="compositionally biased region" description="Low complexity" evidence="4">
    <location>
        <begin position="2957"/>
        <end position="2968"/>
    </location>
</feature>
<feature type="region of interest" description="Disordered" evidence="4">
    <location>
        <begin position="1870"/>
        <end position="1895"/>
    </location>
</feature>
<dbReference type="OrthoDB" id="5918429at2759"/>
<dbReference type="GO" id="GO:0016342">
    <property type="term" value="C:catenin complex"/>
    <property type="evidence" value="ECO:0007669"/>
    <property type="project" value="TreeGrafter"/>
</dbReference>
<feature type="compositionally biased region" description="Low complexity" evidence="4">
    <location>
        <begin position="1456"/>
        <end position="1467"/>
    </location>
</feature>
<feature type="compositionally biased region" description="Basic and acidic residues" evidence="4">
    <location>
        <begin position="994"/>
        <end position="1021"/>
    </location>
</feature>
<feature type="compositionally biased region" description="Low complexity" evidence="4">
    <location>
        <begin position="326"/>
        <end position="338"/>
    </location>
</feature>
<feature type="compositionally biased region" description="Low complexity" evidence="4">
    <location>
        <begin position="2663"/>
        <end position="2679"/>
    </location>
</feature>
<feature type="region of interest" description="Disordered" evidence="4">
    <location>
        <begin position="107"/>
        <end position="165"/>
    </location>
</feature>
<dbReference type="SUPFAM" id="SSF48371">
    <property type="entry name" value="ARM repeat"/>
    <property type="match status" value="1"/>
</dbReference>
<sequence>MSSRDYYKVTYSGKGSDRSKMHFDNVLDNDTEFNANQFKLYDDFTTDLRMNFNPIRNNFQDLTRKEVRRRTGDPNDSGVDMENGNPLDDVATSNDSELLENEVMVDPWSSMDSSNSPLTDSGPSASDDCTPSTSSEPPRVPLDAQSPVSPLARHLTNPKDAKSFATKNIVTKTKDKARSRDLTLELETLEPDPLPRRPHFLDEDYQLPSKSNIECRIPKPHFLDHSPSPDEFDERSDITNPNFLDDEVDCDDNIAQKKSGALPKRQIKPQSSTYSSQEDRPHRTSYRTALHYGLESAARSSERDKRASQLYRGTWPGERDVWTSHDSSSVRSFSSNGSNDCPQPSSTLDNKMDCVFSLISLLSLSPENNADLSAPLLEMSRSVESCIAMRQAGCIPLLVQLIHSKVPRDIRDRAAKALRNIIYTQTDDKAGRREARVWRLLEQVREYCYVLEDVVEARKEGKEIIEDDATKHPSQSVAALMKLSFDEEHRHVVCQLGGLQALAALVSGDQAAHGSRTDDNTCLTMRKYAGMTLTNLTFGDGNNKSLLCSFKDFMLALVEQLESPNDDMRQVTAAVLRNLSWRADTNSKQVLREVGAVKGLTKAAMTCQKEATLKSVLSALWNLTAHCTMNKVALCSVDGALGFLVDMLSYNSPTKTLAIVENAGGIMRNVSSQIAVREEYRQILRERNCLSVLLQHLKSPSLTVVSNSCGTLWNLSARCPQDQEFLWDHGAVPMLRSLIHSKHKMIAMGSSAALKNLLNSKPGKTHIISLDTTARSMNLPALPTLGARKQKALEQELDQNLSETCDNIEPATSPSTSNREEKNLFTATERQIAMNLERHRMTSSSPLMGTLTSQISLSHSAHLASYLSCSNTLLKGAMVNRSTTSGSSGNVNRSESKDSVTSTHSDSVFERVMRTGKVPVPTPRSKDLMKTETGGEAFKVSKTHSKEGFMKFPTQPPIPPPRSTTDIRTNFTESGYDVDQDSCDQPIDYSQKYSETKANDGDSLEKSKTPETTKKYPKKDSPNTFGDYQETDLDQPTDYSLRYAEHQSETGSDSEPPGPSDTIKHFATEGTPYETPIIFSTATSMSDLRVIAKDSKQKTPSVKENPEVMTHSDEKDTCSIEDPPRHDNDLAATTPQADLPETEPKREVFDTKFSSGMASPEKPVNYCDEGTPGYFSRVSSLSSVGEPTEEDSLAKKNAMATINVEPSPQETNISSSVKDKEGSKAVTFAREPVSVVATPPGAISPRFVEETPLMFSRSSSLGSLPDCSHDDQGSVLSEFSRLASGCLSPSEIPDSAGQSIPHSPPAEPAQPQPPTPPPEAGPASVFEERVSQFVVEHTPAQFSYSTSLSSLTIDDDHKASVRLIKEQELPTAAPTKDQYQLLSERDEMREHVPCLPPSSSTPNAGYKGTQTPSDVCQVYFTEDTPAILSKAGSNSNLSALSIESAPPPPAPPPPADSTDSSNSSNLSDANDLLEECIQKGIAKVSARRNGRRVHEHDAADTSDSSNMSDAGDLLEECIQKGIDKVVKNKGPAADVSTGPFNVRSDVYVSCVNNITLYVVVARWRRGLAPGARSLPPHLRSSTETVKMSHDFARNIRDSRSGSGSCSSDRAPPLPPRHAAPPAPPPPPAQHRSRDPRPPQRDVDSASSVSLDSFGSTDREIFEQTVKAGLPHRARSPGSLSNESFGSTDKEVFERCVRAGISQSRRPRSADRRSRPRHDRRASAHPSHPPPRNAPPAHHTQPLHTGSAPKNEAAPPAARAPAGDADLARDCTGSDTLTDHSHTLTDTHSHILTYAHTDTHSHTLADTHSHTLTRSRTLTVTHATQERPPTDQTDADTHLNLHNAIDDLETLLSRSTELDDIERRLERFEEYSADRSSDGIVRDDRPTRSDDYDLNDFDRSRDLVDLDRSNESYADVTDGDASDDERRAYSAASTLRERSDCENGDLHRSNEAYADVADVSDRRVSTSTAPEDDKGDVRKSDRPENASDEEDPATHSGASILKEIRTDLEWVDVKPDTWEDHTCPDDVTFPTISSAHLESSTSEIRDVPELPDLLEKRVTNASLSRPDLTERLEECKPIEDFPAPSLPLDESETHLDSIMAAAIEKEAARLAAQLKNAHFGMDNSVTSLTSLDLDHVRPPSELGSLLSLSASGNWDDSSAQISKKSQRSRKKSLPVALMVKRALSNSMHQGSSEHLDSNPVSFLDNVKPPSEMEAMDMEGSMVSVASIVSEMEECKERIPVVFDLKQPIQDFPLYSAFTTVFHDLDKVNPPSLFDEMAESTVEIDQTTAHQVFDDCISNTLNVVTDIPSGSETCTPLPSDVSSVESTPKRHRISNYLTPKEKRHVSKDRYQTYTITDTDNVTDNDVVLEVEDEEFLTWTKSESDKSEEYVTATSESKSRRRVSAKQRRLEDRARYQTQTVNIQNIVTQECSQPKVIDPHIESLKRRLEAKKTMKQKRIEDAERFRTRTLSEDIPPSPTFVTKDANFENVETTTGYDSLSSNELNHQQLPDERQRDDDVFRDADSGHNEDDFELNSTQMQTYTKSFRNYLPVIESPAAVDMCVVNNLKNIEMTASYKRSMQENDKNQHPSSSEFASYEGDSNSEDRARSESDQETSSSRPKPKIIKPTNRRDESVDSNESLEKDQETPRAIRGRKKASYVSPYRRTTVAPAKKPTAAGAAVKSTSKAIQPPKTVNNPLKSNVKIPNKPSAVSKPASANTSPKKSIPHKSPTKGVQQKPVSIPLTGSSKPLPLERQGTFTKEESTVPPKDLPVPDKKSYVPQYKATSPTKPVNTSPSRLPQLNRYSRPAGAAVKGNQKPTTKTTTTKRSTETTMKNSPSNHSLQSNDSGKTVTLASRSSRQGSTSSVNSVQSSKNTKDVESKIANLWKKVEQSKKQPAKADKRVWIESDKTDTPKLIRSSTFEGQPKQSQVSAPKQKSAIGIRVSQIPSLRPKSTPAKISTHAAGTAKKPTATKVFARKQINGQVNS</sequence>
<feature type="compositionally biased region" description="Low complexity" evidence="4">
    <location>
        <begin position="2814"/>
        <end position="2831"/>
    </location>
</feature>
<feature type="region of interest" description="Disordered" evidence="4">
    <location>
        <begin position="2576"/>
        <end position="2968"/>
    </location>
</feature>
<protein>
    <recommendedName>
        <fullName evidence="7">Adenomatous polyposis coli protein</fullName>
    </recommendedName>
</protein>
<feature type="compositionally biased region" description="Basic and acidic residues" evidence="4">
    <location>
        <begin position="63"/>
        <end position="73"/>
    </location>
</feature>
<feature type="region of interest" description="Disordered" evidence="4">
    <location>
        <begin position="993"/>
        <end position="1072"/>
    </location>
</feature>
<dbReference type="InterPro" id="IPR009240">
    <property type="entry name" value="APC_15aa_rpt"/>
</dbReference>